<proteinExistence type="predicted"/>
<dbReference type="AlphaFoldDB" id="Q08YF2"/>
<feature type="domain" description="SnoaL-like" evidence="1">
    <location>
        <begin position="24"/>
        <end position="103"/>
    </location>
</feature>
<evidence type="ECO:0000259" key="1">
    <source>
        <dbReference type="Pfam" id="PF12680"/>
    </source>
</evidence>
<comment type="caution">
    <text evidence="2">The sequence shown here is derived from an EMBL/GenBank/DDBJ whole genome shotgun (WGS) entry which is preliminary data.</text>
</comment>
<dbReference type="Proteomes" id="UP000032702">
    <property type="component" value="Unassembled WGS sequence"/>
</dbReference>
<organism evidence="2 3">
    <name type="scientific">Stigmatella aurantiaca (strain DW4/3-1)</name>
    <dbReference type="NCBI Taxonomy" id="378806"/>
    <lineage>
        <taxon>Bacteria</taxon>
        <taxon>Pseudomonadati</taxon>
        <taxon>Myxococcota</taxon>
        <taxon>Myxococcia</taxon>
        <taxon>Myxococcales</taxon>
        <taxon>Cystobacterineae</taxon>
        <taxon>Archangiaceae</taxon>
        <taxon>Stigmatella</taxon>
    </lineage>
</organism>
<evidence type="ECO:0000313" key="3">
    <source>
        <dbReference type="Proteomes" id="UP000032702"/>
    </source>
</evidence>
<sequence length="116" mass="12357">MAMQTNPSTSLKLLAPIASFFAHETTDPQAVARCFSEGAVVLDEGHEHQGRAAIAAWNAAVVAKYKFTTEPLTAETIGDRTTVTARVAGSFPSSPAQLRLQFTVTGDLITRLEIAP</sequence>
<dbReference type="InterPro" id="IPR032710">
    <property type="entry name" value="NTF2-like_dom_sf"/>
</dbReference>
<reference evidence="2 3" key="1">
    <citation type="submission" date="2006-04" db="EMBL/GenBank/DDBJ databases">
        <authorList>
            <person name="Nierman W.C."/>
        </authorList>
    </citation>
    <scope>NUCLEOTIDE SEQUENCE [LARGE SCALE GENOMIC DNA]</scope>
    <source>
        <strain evidence="2 3">DW4/3-1</strain>
    </source>
</reference>
<accession>Q08YF2</accession>
<dbReference type="SUPFAM" id="SSF54427">
    <property type="entry name" value="NTF2-like"/>
    <property type="match status" value="1"/>
</dbReference>
<gene>
    <name evidence="2" type="ORF">STIAU_1189</name>
</gene>
<dbReference type="InterPro" id="IPR037401">
    <property type="entry name" value="SnoaL-like"/>
</dbReference>
<name>Q08YF2_STIAD</name>
<dbReference type="Pfam" id="PF12680">
    <property type="entry name" value="SnoaL_2"/>
    <property type="match status" value="1"/>
</dbReference>
<dbReference type="EMBL" id="AAMD01000080">
    <property type="protein sequence ID" value="EAU65512.1"/>
    <property type="molecule type" value="Genomic_DNA"/>
</dbReference>
<evidence type="ECO:0000313" key="2">
    <source>
        <dbReference type="EMBL" id="EAU65512.1"/>
    </source>
</evidence>
<dbReference type="Gene3D" id="3.10.450.50">
    <property type="match status" value="1"/>
</dbReference>
<dbReference type="PATRIC" id="fig|378806.16.peg.4526"/>
<protein>
    <recommendedName>
        <fullName evidence="1">SnoaL-like domain-containing protein</fullName>
    </recommendedName>
</protein>